<dbReference type="VEuPathDB" id="FungiDB:EYZ11_004269"/>
<comment type="caution">
    <text evidence="1">The sequence shown here is derived from an EMBL/GenBank/DDBJ whole genome shotgun (WGS) entry which is preliminary data.</text>
</comment>
<dbReference type="AlphaFoldDB" id="A0A4S3JLD3"/>
<gene>
    <name evidence="1" type="ORF">EYZ11_004269</name>
</gene>
<name>A0A4S3JLD3_9EURO</name>
<accession>A0A4S3JLD3</accession>
<protein>
    <submittedName>
        <fullName evidence="1">Uncharacterized protein</fullName>
    </submittedName>
</protein>
<keyword evidence="2" id="KW-1185">Reference proteome</keyword>
<evidence type="ECO:0000313" key="1">
    <source>
        <dbReference type="EMBL" id="THC96235.1"/>
    </source>
</evidence>
<reference evidence="1 2" key="1">
    <citation type="submission" date="2019-03" db="EMBL/GenBank/DDBJ databases">
        <title>The genome sequence of a newly discovered highly antifungal drug resistant Aspergillus species, Aspergillus tanneri NIH 1004.</title>
        <authorList>
            <person name="Mounaud S."/>
            <person name="Singh I."/>
            <person name="Joardar V."/>
            <person name="Pakala S."/>
            <person name="Pakala S."/>
            <person name="Venepally P."/>
            <person name="Hoover J."/>
            <person name="Nierman W."/>
            <person name="Chung J."/>
            <person name="Losada L."/>
        </authorList>
    </citation>
    <scope>NUCLEOTIDE SEQUENCE [LARGE SCALE GENOMIC DNA]</scope>
    <source>
        <strain evidence="1 2">NIH1004</strain>
    </source>
</reference>
<dbReference type="STRING" id="1220188.A0A4S3JLD3"/>
<evidence type="ECO:0000313" key="2">
    <source>
        <dbReference type="Proteomes" id="UP000308092"/>
    </source>
</evidence>
<proteinExistence type="predicted"/>
<dbReference type="EMBL" id="SOSA01000122">
    <property type="protein sequence ID" value="THC96235.1"/>
    <property type="molecule type" value="Genomic_DNA"/>
</dbReference>
<sequence length="116" mass="13451">MFYSFSDEDHIQSFIEDTHSYENEGSRAPENNRISIQADRHSHVAPFVPYFETKLNHPSGCYTREDLHTELRGIVMETYCGWLESLRRTFSDPQPSRTSDSPRGCQFIHLRVLVAG</sequence>
<organism evidence="1 2">
    <name type="scientific">Aspergillus tanneri</name>
    <dbReference type="NCBI Taxonomy" id="1220188"/>
    <lineage>
        <taxon>Eukaryota</taxon>
        <taxon>Fungi</taxon>
        <taxon>Dikarya</taxon>
        <taxon>Ascomycota</taxon>
        <taxon>Pezizomycotina</taxon>
        <taxon>Eurotiomycetes</taxon>
        <taxon>Eurotiomycetidae</taxon>
        <taxon>Eurotiales</taxon>
        <taxon>Aspergillaceae</taxon>
        <taxon>Aspergillus</taxon>
        <taxon>Aspergillus subgen. Circumdati</taxon>
    </lineage>
</organism>
<dbReference type="Proteomes" id="UP000308092">
    <property type="component" value="Unassembled WGS sequence"/>
</dbReference>